<feature type="transmembrane region" description="Helical" evidence="1">
    <location>
        <begin position="471"/>
        <end position="490"/>
    </location>
</feature>
<keyword evidence="1" id="KW-0472">Membrane</keyword>
<dbReference type="AlphaFoldDB" id="A0AA36HZF2"/>
<feature type="signal peptide" evidence="2">
    <location>
        <begin position="1"/>
        <end position="17"/>
    </location>
</feature>
<organism evidence="3 4">
    <name type="scientific">Effrenium voratum</name>
    <dbReference type="NCBI Taxonomy" id="2562239"/>
    <lineage>
        <taxon>Eukaryota</taxon>
        <taxon>Sar</taxon>
        <taxon>Alveolata</taxon>
        <taxon>Dinophyceae</taxon>
        <taxon>Suessiales</taxon>
        <taxon>Symbiodiniaceae</taxon>
        <taxon>Effrenium</taxon>
    </lineage>
</organism>
<dbReference type="EMBL" id="CAUJNA010000522">
    <property type="protein sequence ID" value="CAJ1378207.1"/>
    <property type="molecule type" value="Genomic_DNA"/>
</dbReference>
<keyword evidence="1" id="KW-0812">Transmembrane</keyword>
<protein>
    <submittedName>
        <fullName evidence="3">Uncharacterized protein</fullName>
    </submittedName>
</protein>
<sequence>MLHVVRVLAVFLVPAGANNEATGRPFDHGTHEQMWDRQLQVATGQDKENEKREVEREEFGHEGQGVAYTLLGISAFAMMTVYLVHWNDDDVRRYAWEVLSIAISTFTSLFGFRNIQTWLSYMLELEADSGATCVLAYLLFLIWFGLLHAVIGFSAGLLCSNIDESELEFEDWVVEDSLLTADKELVDPDRIVFKRWGRAIATDYDGFPIFCRHRNLAMELIEGRLRSWAVFMSHMTAFAASNAGVKLLHLPFFRDNAACSLPASLGNGEQLLAALRGRLAVVLHLLLEFLLFRTVEILSCRGKPDKMVDVFFDACDDVELDVLGLSASYLLSFVFAFAITGSQSNFEFYQRPSTISLTTAFEIFVIGLAFLALSTALVVMWKGRPNEPMWRTKVRELLQSALALVFSWCTLHAIRWTTVDLCKKHVISLLPASLVVLICCALTTSTVAFAVILPLDKIQDCVRHAGGSGRIFKQVIIALGVIVGVSWEPIFDMAVKVAAHEHAWPEQTRLILSMALVFILLPAWRRFVLSKQLGYAALRTERRSKTFLLKDQDVVMAEPSKIQDGRGCSLLR</sequence>
<name>A0AA36HZF2_9DINO</name>
<keyword evidence="2" id="KW-0732">Signal</keyword>
<accession>A0AA36HZF2</accession>
<feature type="transmembrane region" description="Helical" evidence="1">
    <location>
        <begin position="360"/>
        <end position="381"/>
    </location>
</feature>
<keyword evidence="4" id="KW-1185">Reference proteome</keyword>
<evidence type="ECO:0000256" key="2">
    <source>
        <dbReference type="SAM" id="SignalP"/>
    </source>
</evidence>
<gene>
    <name evidence="3" type="ORF">EVOR1521_LOCUS6807</name>
</gene>
<feature type="transmembrane region" description="Helical" evidence="1">
    <location>
        <begin position="135"/>
        <end position="159"/>
    </location>
</feature>
<keyword evidence="1" id="KW-1133">Transmembrane helix</keyword>
<feature type="chain" id="PRO_5041380926" evidence="2">
    <location>
        <begin position="18"/>
        <end position="572"/>
    </location>
</feature>
<reference evidence="3" key="1">
    <citation type="submission" date="2023-08" db="EMBL/GenBank/DDBJ databases">
        <authorList>
            <person name="Chen Y."/>
            <person name="Shah S."/>
            <person name="Dougan E. K."/>
            <person name="Thang M."/>
            <person name="Chan C."/>
        </authorList>
    </citation>
    <scope>NUCLEOTIDE SEQUENCE</scope>
</reference>
<feature type="transmembrane region" description="Helical" evidence="1">
    <location>
        <begin position="96"/>
        <end position="115"/>
    </location>
</feature>
<comment type="caution">
    <text evidence="3">The sequence shown here is derived from an EMBL/GenBank/DDBJ whole genome shotgun (WGS) entry which is preliminary data.</text>
</comment>
<feature type="transmembrane region" description="Helical" evidence="1">
    <location>
        <begin position="510"/>
        <end position="529"/>
    </location>
</feature>
<evidence type="ECO:0000313" key="4">
    <source>
        <dbReference type="Proteomes" id="UP001178507"/>
    </source>
</evidence>
<evidence type="ECO:0000256" key="1">
    <source>
        <dbReference type="SAM" id="Phobius"/>
    </source>
</evidence>
<proteinExistence type="predicted"/>
<dbReference type="Proteomes" id="UP001178507">
    <property type="component" value="Unassembled WGS sequence"/>
</dbReference>
<evidence type="ECO:0000313" key="3">
    <source>
        <dbReference type="EMBL" id="CAJ1378207.1"/>
    </source>
</evidence>
<feature type="transmembrane region" description="Helical" evidence="1">
    <location>
        <begin position="65"/>
        <end position="84"/>
    </location>
</feature>
<feature type="transmembrane region" description="Helical" evidence="1">
    <location>
        <begin position="320"/>
        <end position="340"/>
    </location>
</feature>
<feature type="transmembrane region" description="Helical" evidence="1">
    <location>
        <begin position="397"/>
        <end position="414"/>
    </location>
</feature>
<feature type="transmembrane region" description="Helical" evidence="1">
    <location>
        <begin position="426"/>
        <end position="451"/>
    </location>
</feature>